<dbReference type="KEGG" id="rpod:E0E05_06060"/>
<evidence type="ECO:0000256" key="1">
    <source>
        <dbReference type="ARBA" id="ARBA00009437"/>
    </source>
</evidence>
<accession>A0A4P6V1E1</accession>
<dbReference type="Gene3D" id="3.40.190.290">
    <property type="match status" value="1"/>
</dbReference>
<gene>
    <name evidence="6" type="ORF">E0E05_06060</name>
</gene>
<evidence type="ECO:0000313" key="7">
    <source>
        <dbReference type="Proteomes" id="UP000293719"/>
    </source>
</evidence>
<proteinExistence type="inferred from homology"/>
<comment type="similarity">
    <text evidence="1">Belongs to the LysR transcriptional regulatory family.</text>
</comment>
<evidence type="ECO:0000313" key="6">
    <source>
        <dbReference type="EMBL" id="QBK30200.1"/>
    </source>
</evidence>
<evidence type="ECO:0000259" key="5">
    <source>
        <dbReference type="PROSITE" id="PS50931"/>
    </source>
</evidence>
<dbReference type="PRINTS" id="PR00039">
    <property type="entry name" value="HTHLYSR"/>
</dbReference>
<keyword evidence="4" id="KW-0804">Transcription</keyword>
<evidence type="ECO:0000256" key="3">
    <source>
        <dbReference type="ARBA" id="ARBA00023125"/>
    </source>
</evidence>
<dbReference type="GeneID" id="90766855"/>
<keyword evidence="3" id="KW-0238">DNA-binding</keyword>
<dbReference type="PANTHER" id="PTHR30419">
    <property type="entry name" value="HTH-TYPE TRANSCRIPTIONAL REGULATOR YBHD"/>
    <property type="match status" value="1"/>
</dbReference>
<dbReference type="GO" id="GO:0005829">
    <property type="term" value="C:cytosol"/>
    <property type="evidence" value="ECO:0007669"/>
    <property type="project" value="TreeGrafter"/>
</dbReference>
<dbReference type="InterPro" id="IPR036390">
    <property type="entry name" value="WH_DNA-bd_sf"/>
</dbReference>
<organism evidence="6 7">
    <name type="scientific">Roseitalea porphyridii</name>
    <dbReference type="NCBI Taxonomy" id="1852022"/>
    <lineage>
        <taxon>Bacteria</taxon>
        <taxon>Pseudomonadati</taxon>
        <taxon>Pseudomonadota</taxon>
        <taxon>Alphaproteobacteria</taxon>
        <taxon>Hyphomicrobiales</taxon>
        <taxon>Ahrensiaceae</taxon>
        <taxon>Roseitalea</taxon>
    </lineage>
</organism>
<name>A0A4P6V1E1_9HYPH</name>
<dbReference type="SUPFAM" id="SSF53850">
    <property type="entry name" value="Periplasmic binding protein-like II"/>
    <property type="match status" value="1"/>
</dbReference>
<dbReference type="GO" id="GO:0003700">
    <property type="term" value="F:DNA-binding transcription factor activity"/>
    <property type="evidence" value="ECO:0007669"/>
    <property type="project" value="InterPro"/>
</dbReference>
<feature type="domain" description="HTH lysR-type" evidence="5">
    <location>
        <begin position="1"/>
        <end position="60"/>
    </location>
</feature>
<dbReference type="InterPro" id="IPR050950">
    <property type="entry name" value="HTH-type_LysR_regulators"/>
</dbReference>
<dbReference type="InterPro" id="IPR000847">
    <property type="entry name" value="LysR_HTH_N"/>
</dbReference>
<dbReference type="PANTHER" id="PTHR30419:SF8">
    <property type="entry name" value="NITROGEN ASSIMILATION TRANSCRIPTIONAL ACTIVATOR-RELATED"/>
    <property type="match status" value="1"/>
</dbReference>
<dbReference type="RefSeq" id="WP_131615902.1">
    <property type="nucleotide sequence ID" value="NZ_CP036532.1"/>
</dbReference>
<dbReference type="InterPro" id="IPR005119">
    <property type="entry name" value="LysR_subst-bd"/>
</dbReference>
<dbReference type="SUPFAM" id="SSF46785">
    <property type="entry name" value="Winged helix' DNA-binding domain"/>
    <property type="match status" value="1"/>
</dbReference>
<reference evidence="6 7" key="1">
    <citation type="journal article" date="2017" name="Int. J. Syst. Evol. Microbiol.">
        <title>Roseitalea porphyridii gen. nov., sp. nov., isolated from a red alga, and reclassification of Hoeflea suaedae Chung et al. 2013 as Pseudohoeflea suaedae gen. nov., comb. nov.</title>
        <authorList>
            <person name="Hyeon J.W."/>
            <person name="Jeong S.E."/>
            <person name="Baek K."/>
            <person name="Jeon C.O."/>
        </authorList>
    </citation>
    <scope>NUCLEOTIDE SEQUENCE [LARGE SCALE GENOMIC DNA]</scope>
    <source>
        <strain evidence="6 7">MA7-20</strain>
    </source>
</reference>
<dbReference type="Proteomes" id="UP000293719">
    <property type="component" value="Chromosome"/>
</dbReference>
<dbReference type="GO" id="GO:0003677">
    <property type="term" value="F:DNA binding"/>
    <property type="evidence" value="ECO:0007669"/>
    <property type="project" value="UniProtKB-KW"/>
</dbReference>
<evidence type="ECO:0000256" key="2">
    <source>
        <dbReference type="ARBA" id="ARBA00023015"/>
    </source>
</evidence>
<keyword evidence="2" id="KW-0805">Transcription regulation</keyword>
<dbReference type="Gene3D" id="1.10.10.10">
    <property type="entry name" value="Winged helix-like DNA-binding domain superfamily/Winged helix DNA-binding domain"/>
    <property type="match status" value="1"/>
</dbReference>
<dbReference type="Pfam" id="PF03466">
    <property type="entry name" value="LysR_substrate"/>
    <property type="match status" value="1"/>
</dbReference>
<evidence type="ECO:0000256" key="4">
    <source>
        <dbReference type="ARBA" id="ARBA00023163"/>
    </source>
</evidence>
<dbReference type="PROSITE" id="PS50931">
    <property type="entry name" value="HTH_LYSR"/>
    <property type="match status" value="1"/>
</dbReference>
<keyword evidence="7" id="KW-1185">Reference proteome</keyword>
<protein>
    <submittedName>
        <fullName evidence="6">LysR family transcriptional regulator</fullName>
    </submittedName>
</protein>
<dbReference type="OrthoDB" id="9803030at2"/>
<dbReference type="Pfam" id="PF00126">
    <property type="entry name" value="HTH_1"/>
    <property type="match status" value="1"/>
</dbReference>
<dbReference type="EMBL" id="CP036532">
    <property type="protein sequence ID" value="QBK30200.1"/>
    <property type="molecule type" value="Genomic_DNA"/>
</dbReference>
<dbReference type="AlphaFoldDB" id="A0A4P6V1E1"/>
<dbReference type="InterPro" id="IPR036388">
    <property type="entry name" value="WH-like_DNA-bd_sf"/>
</dbReference>
<sequence>MKLEEKHLAQLAAVVETGSVTDAAARLGLSQPALSRTLSAMEKRLGEPIFEPGRRPLRPTIIGQQLAEHGRIILEASRKASETVQRFRTGSVGTVRIAGVPFFMDAFISRMIGEFQTQQPDIRVDQSYGNLPELQSGISSNQLDLAITPLGIVDASLGFVFTPILPGRNIVACRTGHPLLQKRRLTTKDLIDYPWIAPLPGSPLLADLHAILLSIGMSEINVRYSGGSLLSVFNYLEETDALTVLPHSVVFAHRKDRRITVLPVEIPQPARTLGILRLADGPRLPAAERLAQHITDRFDDLRQLIKRHENSIVWGMSGEGGSGR</sequence>